<evidence type="ECO:0000313" key="3">
    <source>
        <dbReference type="Proteomes" id="UP001431783"/>
    </source>
</evidence>
<dbReference type="InterPro" id="IPR002083">
    <property type="entry name" value="MATH/TRAF_dom"/>
</dbReference>
<proteinExistence type="predicted"/>
<dbReference type="Pfam" id="PF22486">
    <property type="entry name" value="MATH_2"/>
    <property type="match status" value="1"/>
</dbReference>
<name>A0AAW1UK89_9CUCU</name>
<dbReference type="InterPro" id="IPR008974">
    <property type="entry name" value="TRAF-like"/>
</dbReference>
<gene>
    <name evidence="2" type="ORF">WA026_014474</name>
</gene>
<dbReference type="PANTHER" id="PTHR47022">
    <property type="entry name" value="BTB AND MATH DOMAIN-CONTAINING PROTEIN 36-RELATED"/>
    <property type="match status" value="1"/>
</dbReference>
<dbReference type="Proteomes" id="UP001431783">
    <property type="component" value="Unassembled WGS sequence"/>
</dbReference>
<accession>A0AAW1UK89</accession>
<dbReference type="PROSITE" id="PS50144">
    <property type="entry name" value="MATH"/>
    <property type="match status" value="1"/>
</dbReference>
<evidence type="ECO:0000259" key="1">
    <source>
        <dbReference type="PROSITE" id="PS50144"/>
    </source>
</evidence>
<feature type="domain" description="MATH" evidence="1">
    <location>
        <begin position="14"/>
        <end position="141"/>
    </location>
</feature>
<protein>
    <recommendedName>
        <fullName evidence="1">MATH domain-containing protein</fullName>
    </recommendedName>
</protein>
<dbReference type="SUPFAM" id="SSF49599">
    <property type="entry name" value="TRAF domain-like"/>
    <property type="match status" value="1"/>
</dbReference>
<evidence type="ECO:0000313" key="2">
    <source>
        <dbReference type="EMBL" id="KAK9881124.1"/>
    </source>
</evidence>
<dbReference type="Gene3D" id="2.60.210.10">
    <property type="entry name" value="Apoptosis, Tumor Necrosis Factor Receptor Associated Protein 2, Chain A"/>
    <property type="match status" value="1"/>
</dbReference>
<reference evidence="2 3" key="1">
    <citation type="submission" date="2023-03" db="EMBL/GenBank/DDBJ databases">
        <title>Genome insight into feeding habits of ladybird beetles.</title>
        <authorList>
            <person name="Li H.-S."/>
            <person name="Huang Y.-H."/>
            <person name="Pang H."/>
        </authorList>
    </citation>
    <scope>NUCLEOTIDE SEQUENCE [LARGE SCALE GENOMIC DNA]</scope>
    <source>
        <strain evidence="2">SYSU_2023b</strain>
        <tissue evidence="2">Whole body</tissue>
    </source>
</reference>
<keyword evidence="3" id="KW-1185">Reference proteome</keyword>
<dbReference type="SMART" id="SM00061">
    <property type="entry name" value="MATH"/>
    <property type="match status" value="1"/>
</dbReference>
<dbReference type="PANTHER" id="PTHR47022:SF1">
    <property type="entry name" value="BTB AND MATH DOMAIN-CONTAINING PROTEIN 36-RELATED"/>
    <property type="match status" value="1"/>
</dbReference>
<sequence>MTSDFAIKFHNINEATMRYTIGEFSKMKTTLVSPPCYVLNLPWKMMIIPRHLPYKDNQLKKYLGLFLQCNEESACKGWSCFAAADLKLISVEKKSCCRKIRHLFTSKLNDWGYSYFMPWCDILNTDNGFIQNDTVTLEIRFATETPGEHSEMLLDYSMNTCRVCVDMKNYSNEIRLSNETRSLDEENTQTKKEKECEIKINEEDQLKT</sequence>
<dbReference type="AlphaFoldDB" id="A0AAW1UK89"/>
<organism evidence="2 3">
    <name type="scientific">Henosepilachna vigintioctopunctata</name>
    <dbReference type="NCBI Taxonomy" id="420089"/>
    <lineage>
        <taxon>Eukaryota</taxon>
        <taxon>Metazoa</taxon>
        <taxon>Ecdysozoa</taxon>
        <taxon>Arthropoda</taxon>
        <taxon>Hexapoda</taxon>
        <taxon>Insecta</taxon>
        <taxon>Pterygota</taxon>
        <taxon>Neoptera</taxon>
        <taxon>Endopterygota</taxon>
        <taxon>Coleoptera</taxon>
        <taxon>Polyphaga</taxon>
        <taxon>Cucujiformia</taxon>
        <taxon>Coccinelloidea</taxon>
        <taxon>Coccinellidae</taxon>
        <taxon>Epilachninae</taxon>
        <taxon>Epilachnini</taxon>
        <taxon>Henosepilachna</taxon>
    </lineage>
</organism>
<comment type="caution">
    <text evidence="2">The sequence shown here is derived from an EMBL/GenBank/DDBJ whole genome shotgun (WGS) entry which is preliminary data.</text>
</comment>
<dbReference type="EMBL" id="JARQZJ010000067">
    <property type="protein sequence ID" value="KAK9881124.1"/>
    <property type="molecule type" value="Genomic_DNA"/>
</dbReference>